<dbReference type="FunFam" id="3.30.300.70:FF:000001">
    <property type="entry name" value="Ribosome maturation factor RimP"/>
    <property type="match status" value="1"/>
</dbReference>
<proteinExistence type="inferred from homology"/>
<dbReference type="Proteomes" id="UP001160519">
    <property type="component" value="Unassembled WGS sequence"/>
</dbReference>
<feature type="domain" description="Ribosome maturation factor RimP N-terminal" evidence="4">
    <location>
        <begin position="11"/>
        <end position="83"/>
    </location>
</feature>
<dbReference type="InterPro" id="IPR035956">
    <property type="entry name" value="RimP_N_sf"/>
</dbReference>
<dbReference type="HAMAP" id="MF_01077">
    <property type="entry name" value="RimP"/>
    <property type="match status" value="1"/>
</dbReference>
<dbReference type="InterPro" id="IPR028998">
    <property type="entry name" value="RimP_C"/>
</dbReference>
<comment type="subcellular location">
    <subcellularLocation>
        <location evidence="3">Cytoplasm</location>
    </subcellularLocation>
</comment>
<dbReference type="SUPFAM" id="SSF75420">
    <property type="entry name" value="YhbC-like, N-terminal domain"/>
    <property type="match status" value="1"/>
</dbReference>
<evidence type="ECO:0000313" key="7">
    <source>
        <dbReference type="Proteomes" id="UP001160519"/>
    </source>
</evidence>
<evidence type="ECO:0000256" key="2">
    <source>
        <dbReference type="ARBA" id="ARBA00022517"/>
    </source>
</evidence>
<evidence type="ECO:0000259" key="4">
    <source>
        <dbReference type="Pfam" id="PF02576"/>
    </source>
</evidence>
<dbReference type="Pfam" id="PF02576">
    <property type="entry name" value="RimP_N"/>
    <property type="match status" value="1"/>
</dbReference>
<comment type="caution">
    <text evidence="6">The sequence shown here is derived from an EMBL/GenBank/DDBJ whole genome shotgun (WGS) entry which is preliminary data.</text>
</comment>
<dbReference type="NCBIfam" id="NF000927">
    <property type="entry name" value="PRK00092.1-1"/>
    <property type="match status" value="1"/>
</dbReference>
<dbReference type="GO" id="GO:0000028">
    <property type="term" value="P:ribosomal small subunit assembly"/>
    <property type="evidence" value="ECO:0007669"/>
    <property type="project" value="TreeGrafter"/>
</dbReference>
<organism evidence="6 7">
    <name type="scientific">Candidatus Methylobacter titanis</name>
    <dbReference type="NCBI Taxonomy" id="3053457"/>
    <lineage>
        <taxon>Bacteria</taxon>
        <taxon>Pseudomonadati</taxon>
        <taxon>Pseudomonadota</taxon>
        <taxon>Gammaproteobacteria</taxon>
        <taxon>Methylococcales</taxon>
        <taxon>Methylococcaceae</taxon>
        <taxon>Methylobacter</taxon>
    </lineage>
</organism>
<dbReference type="GO" id="GO:0005829">
    <property type="term" value="C:cytosol"/>
    <property type="evidence" value="ECO:0007669"/>
    <property type="project" value="TreeGrafter"/>
</dbReference>
<dbReference type="EMBL" id="JAQSDF010000032">
    <property type="protein sequence ID" value="MDI1231544.1"/>
    <property type="molecule type" value="Genomic_DNA"/>
</dbReference>
<dbReference type="InterPro" id="IPR028989">
    <property type="entry name" value="RimP_N"/>
</dbReference>
<keyword evidence="2 3" id="KW-0690">Ribosome biogenesis</keyword>
<dbReference type="Gene3D" id="2.30.30.180">
    <property type="entry name" value="Ribosome maturation factor RimP, C-terminal domain"/>
    <property type="match status" value="1"/>
</dbReference>
<keyword evidence="1 3" id="KW-0963">Cytoplasm</keyword>
<dbReference type="InterPro" id="IPR036847">
    <property type="entry name" value="RimP_C_sf"/>
</dbReference>
<name>A0AA43Q896_9GAMM</name>
<dbReference type="Pfam" id="PF17384">
    <property type="entry name" value="DUF150_C"/>
    <property type="match status" value="1"/>
</dbReference>
<reference evidence="6" key="1">
    <citation type="submission" date="2023-01" db="EMBL/GenBank/DDBJ databases">
        <title>Biogeochemical cycle of methane in antarctic sediments.</title>
        <authorList>
            <person name="Roldan D.M."/>
            <person name="Menes R.J."/>
        </authorList>
    </citation>
    <scope>NUCLEOTIDE SEQUENCE [LARGE SCALE GENOMIC DNA]</scope>
    <source>
        <strain evidence="6">K-2018 MAG008</strain>
    </source>
</reference>
<evidence type="ECO:0000256" key="3">
    <source>
        <dbReference type="HAMAP-Rule" id="MF_01077"/>
    </source>
</evidence>
<accession>A0AA43Q896</accession>
<comment type="function">
    <text evidence="3">Required for maturation of 30S ribosomal subunits.</text>
</comment>
<evidence type="ECO:0000313" key="6">
    <source>
        <dbReference type="EMBL" id="MDI1231544.1"/>
    </source>
</evidence>
<feature type="domain" description="Ribosome maturation factor RimP C-terminal" evidence="5">
    <location>
        <begin position="87"/>
        <end position="150"/>
    </location>
</feature>
<dbReference type="PANTHER" id="PTHR33867">
    <property type="entry name" value="RIBOSOME MATURATION FACTOR RIMP"/>
    <property type="match status" value="1"/>
</dbReference>
<protein>
    <recommendedName>
        <fullName evidence="3">Ribosome maturation factor RimP</fullName>
    </recommendedName>
</protein>
<dbReference type="AlphaFoldDB" id="A0AA43Q896"/>
<keyword evidence="7" id="KW-1185">Reference proteome</keyword>
<evidence type="ECO:0000259" key="5">
    <source>
        <dbReference type="Pfam" id="PF17384"/>
    </source>
</evidence>
<gene>
    <name evidence="3 6" type="primary">rimP</name>
    <name evidence="6" type="ORF">PSU93_10370</name>
</gene>
<sequence>MKQAPEHLVDLIEPIVEGLGYECVGIEYNPHPKHGLLRIYIDSENGILVEDCTKVSHQISGAMDVEDPILGNYHLEVSSPGADRPFFKVSQFERYIGSRVLVNLFKAIDGRRKITGLIVKVEGDAISLQEGDQIFEVPFIAMSKARLVPEYLIEKGGRSGK</sequence>
<dbReference type="GO" id="GO:0006412">
    <property type="term" value="P:translation"/>
    <property type="evidence" value="ECO:0007669"/>
    <property type="project" value="TreeGrafter"/>
</dbReference>
<comment type="similarity">
    <text evidence="3">Belongs to the RimP family.</text>
</comment>
<dbReference type="Gene3D" id="3.30.300.70">
    <property type="entry name" value="RimP-like superfamily, N-terminal"/>
    <property type="match status" value="1"/>
</dbReference>
<dbReference type="SUPFAM" id="SSF74942">
    <property type="entry name" value="YhbC-like, C-terminal domain"/>
    <property type="match status" value="1"/>
</dbReference>
<dbReference type="InterPro" id="IPR003728">
    <property type="entry name" value="Ribosome_maturation_RimP"/>
</dbReference>
<dbReference type="PANTHER" id="PTHR33867:SF1">
    <property type="entry name" value="RIBOSOME MATURATION FACTOR RIMP"/>
    <property type="match status" value="1"/>
</dbReference>
<evidence type="ECO:0000256" key="1">
    <source>
        <dbReference type="ARBA" id="ARBA00022490"/>
    </source>
</evidence>
<dbReference type="CDD" id="cd01734">
    <property type="entry name" value="YlxS_C"/>
    <property type="match status" value="1"/>
</dbReference>